<reference evidence="2" key="1">
    <citation type="submission" date="2012-06" db="EMBL/GenBank/DDBJ databases">
        <title>Complete sequence of chromosome of Desulfomonile tiedjei DSM 6799.</title>
        <authorList>
            <person name="Lucas S."/>
            <person name="Copeland A."/>
            <person name="Lapidus A."/>
            <person name="Glavina del Rio T."/>
            <person name="Dalin E."/>
            <person name="Tice H."/>
            <person name="Bruce D."/>
            <person name="Goodwin L."/>
            <person name="Pitluck S."/>
            <person name="Peters L."/>
            <person name="Ovchinnikova G."/>
            <person name="Zeytun A."/>
            <person name="Lu M."/>
            <person name="Kyrpides N."/>
            <person name="Mavromatis K."/>
            <person name="Ivanova N."/>
            <person name="Brettin T."/>
            <person name="Detter J.C."/>
            <person name="Han C."/>
            <person name="Larimer F."/>
            <person name="Land M."/>
            <person name="Hauser L."/>
            <person name="Markowitz V."/>
            <person name="Cheng J.-F."/>
            <person name="Hugenholtz P."/>
            <person name="Woyke T."/>
            <person name="Wu D."/>
            <person name="Spring S."/>
            <person name="Schroeder M."/>
            <person name="Brambilla E."/>
            <person name="Klenk H.-P."/>
            <person name="Eisen J.A."/>
        </authorList>
    </citation>
    <scope>NUCLEOTIDE SEQUENCE [LARGE SCALE GENOMIC DNA]</scope>
    <source>
        <strain evidence="2">ATCC 49306 / DSM 6799 / DCB-1</strain>
    </source>
</reference>
<dbReference type="SUPFAM" id="SSF52540">
    <property type="entry name" value="P-loop containing nucleoside triphosphate hydrolases"/>
    <property type="match status" value="1"/>
</dbReference>
<dbReference type="PATRIC" id="fig|706587.4.peg.48"/>
<evidence type="ECO:0000313" key="2">
    <source>
        <dbReference type="Proteomes" id="UP000006055"/>
    </source>
</evidence>
<dbReference type="KEGG" id="dti:Desti_0044"/>
<dbReference type="InterPro" id="IPR027417">
    <property type="entry name" value="P-loop_NTPase"/>
</dbReference>
<dbReference type="Pfam" id="PF00071">
    <property type="entry name" value="Ras"/>
    <property type="match status" value="1"/>
</dbReference>
<dbReference type="AlphaFoldDB" id="I4BZQ3"/>
<protein>
    <submittedName>
        <fullName evidence="1">Putative GTPase</fullName>
    </submittedName>
</protein>
<dbReference type="InterPro" id="IPR001806">
    <property type="entry name" value="Small_GTPase"/>
</dbReference>
<dbReference type="CDD" id="cd00882">
    <property type="entry name" value="Ras_like_GTPase"/>
    <property type="match status" value="1"/>
</dbReference>
<accession>I4BZQ3</accession>
<dbReference type="InterPro" id="IPR052705">
    <property type="entry name" value="Gliding_Motility_GTPase"/>
</dbReference>
<gene>
    <name evidence="1" type="ordered locus">Desti_0044</name>
</gene>
<dbReference type="Proteomes" id="UP000006055">
    <property type="component" value="Chromosome"/>
</dbReference>
<dbReference type="EMBL" id="CP003360">
    <property type="protein sequence ID" value="AFM22794.1"/>
    <property type="molecule type" value="Genomic_DNA"/>
</dbReference>
<proteinExistence type="predicted"/>
<evidence type="ECO:0000313" key="1">
    <source>
        <dbReference type="EMBL" id="AFM22794.1"/>
    </source>
</evidence>
<dbReference type="STRING" id="706587.Desti_0044"/>
<dbReference type="GO" id="GO:0005525">
    <property type="term" value="F:GTP binding"/>
    <property type="evidence" value="ECO:0007669"/>
    <property type="project" value="InterPro"/>
</dbReference>
<organism evidence="1 2">
    <name type="scientific">Desulfomonile tiedjei (strain ATCC 49306 / DSM 6799 / DCB-1)</name>
    <dbReference type="NCBI Taxonomy" id="706587"/>
    <lineage>
        <taxon>Bacteria</taxon>
        <taxon>Pseudomonadati</taxon>
        <taxon>Thermodesulfobacteriota</taxon>
        <taxon>Desulfomonilia</taxon>
        <taxon>Desulfomonilales</taxon>
        <taxon>Desulfomonilaceae</taxon>
        <taxon>Desulfomonile</taxon>
    </lineage>
</organism>
<dbReference type="OrthoDB" id="9779858at2"/>
<keyword evidence="2" id="KW-1185">Reference proteome</keyword>
<dbReference type="PANTHER" id="PTHR42708:SF1">
    <property type="entry name" value="GLIDING MOTILITY PROTEIN MGLA"/>
    <property type="match status" value="1"/>
</dbReference>
<dbReference type="HOGENOM" id="CLU_077110_0_0_7"/>
<dbReference type="eggNOG" id="COG1100">
    <property type="taxonomic scope" value="Bacteria"/>
</dbReference>
<sequence>MAIIRAKSNEIQCKIVYYGPGRGGKTTNLIMIHKAIGAKIRGELISINTAGDRTIFFDFLPMDLGMIRNLNIKISVYTVPGQVRYNDTRKLVLRGVDGVVFVADSMEIRRAQNIESFQNFRENLDLLNVKSSSISVVLQYNKRDLESQNGTRIMPIEQMEEDLNPNGEWPWIGASAVSGQGVKETFKRICMLTVANVGKQLI</sequence>
<dbReference type="GO" id="GO:0003924">
    <property type="term" value="F:GTPase activity"/>
    <property type="evidence" value="ECO:0007669"/>
    <property type="project" value="InterPro"/>
</dbReference>
<dbReference type="PRINTS" id="PR00449">
    <property type="entry name" value="RASTRNSFRMNG"/>
</dbReference>
<name>I4BZQ3_DESTA</name>
<dbReference type="PANTHER" id="PTHR42708">
    <property type="entry name" value="ATP/GTP-BINDING PROTEIN-RELATED"/>
    <property type="match status" value="1"/>
</dbReference>
<dbReference type="Gene3D" id="3.40.50.300">
    <property type="entry name" value="P-loop containing nucleotide triphosphate hydrolases"/>
    <property type="match status" value="1"/>
</dbReference>
<dbReference type="RefSeq" id="WP_014807953.1">
    <property type="nucleotide sequence ID" value="NC_018025.1"/>
</dbReference>